<accession>A0ABD6F1V8</accession>
<protein>
    <submittedName>
        <fullName evidence="2">Uncharacterized protein</fullName>
    </submittedName>
</protein>
<reference evidence="2 3" key="1">
    <citation type="submission" date="2024-08" db="EMBL/GenBank/DDBJ databases">
        <title>Gnathostoma spinigerum genome.</title>
        <authorList>
            <person name="Gonzalez-Bertolin B."/>
            <person name="Monzon S."/>
            <person name="Zaballos A."/>
            <person name="Jimenez P."/>
            <person name="Dekumyoy P."/>
            <person name="Varona S."/>
            <person name="Cuesta I."/>
            <person name="Sumanam S."/>
            <person name="Adisakwattana P."/>
            <person name="Gasser R.B."/>
            <person name="Hernandez-Gonzalez A."/>
            <person name="Young N.D."/>
            <person name="Perteguer M.J."/>
        </authorList>
    </citation>
    <scope>NUCLEOTIDE SEQUENCE [LARGE SCALE GENOMIC DNA]</scope>
    <source>
        <strain evidence="2">AL3</strain>
        <tissue evidence="2">Liver</tissue>
    </source>
</reference>
<evidence type="ECO:0000256" key="1">
    <source>
        <dbReference type="SAM" id="MobiDB-lite"/>
    </source>
</evidence>
<evidence type="ECO:0000313" key="3">
    <source>
        <dbReference type="Proteomes" id="UP001608902"/>
    </source>
</evidence>
<feature type="compositionally biased region" description="Low complexity" evidence="1">
    <location>
        <begin position="48"/>
        <end position="57"/>
    </location>
</feature>
<dbReference type="Proteomes" id="UP001608902">
    <property type="component" value="Unassembled WGS sequence"/>
</dbReference>
<organism evidence="2 3">
    <name type="scientific">Gnathostoma spinigerum</name>
    <dbReference type="NCBI Taxonomy" id="75299"/>
    <lineage>
        <taxon>Eukaryota</taxon>
        <taxon>Metazoa</taxon>
        <taxon>Ecdysozoa</taxon>
        <taxon>Nematoda</taxon>
        <taxon>Chromadorea</taxon>
        <taxon>Rhabditida</taxon>
        <taxon>Spirurina</taxon>
        <taxon>Gnathostomatomorpha</taxon>
        <taxon>Gnathostomatoidea</taxon>
        <taxon>Gnathostomatidae</taxon>
        <taxon>Gnathostoma</taxon>
    </lineage>
</organism>
<gene>
    <name evidence="2" type="ORF">AB6A40_011498</name>
</gene>
<comment type="caution">
    <text evidence="2">The sequence shown here is derived from an EMBL/GenBank/DDBJ whole genome shotgun (WGS) entry which is preliminary data.</text>
</comment>
<dbReference type="AlphaFoldDB" id="A0ABD6F1V8"/>
<proteinExistence type="predicted"/>
<sequence length="73" mass="7505">MRGAPGGRKSAAVEAFAAEDAAARASEEGEGAIAEEKRRARGRRESAAVEAFAAEDAAASEEGEGATAEKKRR</sequence>
<dbReference type="EMBL" id="JBGFUD010021278">
    <property type="protein sequence ID" value="MFH4984789.1"/>
    <property type="molecule type" value="Genomic_DNA"/>
</dbReference>
<keyword evidence="3" id="KW-1185">Reference proteome</keyword>
<evidence type="ECO:0000313" key="2">
    <source>
        <dbReference type="EMBL" id="MFH4984789.1"/>
    </source>
</evidence>
<name>A0ABD6F1V8_9BILA</name>
<feature type="compositionally biased region" description="Basic and acidic residues" evidence="1">
    <location>
        <begin position="34"/>
        <end position="47"/>
    </location>
</feature>
<feature type="region of interest" description="Disordered" evidence="1">
    <location>
        <begin position="22"/>
        <end position="73"/>
    </location>
</feature>